<evidence type="ECO:0000259" key="6">
    <source>
        <dbReference type="Pfam" id="PF08240"/>
    </source>
</evidence>
<evidence type="ECO:0000256" key="2">
    <source>
        <dbReference type="ARBA" id="ARBA00022833"/>
    </source>
</evidence>
<dbReference type="InterPro" id="IPR011032">
    <property type="entry name" value="GroES-like_sf"/>
</dbReference>
<comment type="cofactor">
    <cofactor evidence="4">
        <name>Zn(2+)</name>
        <dbReference type="ChEBI" id="CHEBI:29105"/>
    </cofactor>
</comment>
<dbReference type="PROSITE" id="PS00059">
    <property type="entry name" value="ADH_ZINC"/>
    <property type="match status" value="1"/>
</dbReference>
<evidence type="ECO:0000256" key="4">
    <source>
        <dbReference type="RuleBase" id="RU361277"/>
    </source>
</evidence>
<dbReference type="Pfam" id="PF08240">
    <property type="entry name" value="ADH_N"/>
    <property type="match status" value="1"/>
</dbReference>
<dbReference type="RefSeq" id="WP_028530269.1">
    <property type="nucleotide sequence ID" value="NZ_CABLBR010000053.1"/>
</dbReference>
<dbReference type="Proteomes" id="UP001060164">
    <property type="component" value="Chromosome"/>
</dbReference>
<dbReference type="SUPFAM" id="SSF50129">
    <property type="entry name" value="GroES-like"/>
    <property type="match status" value="1"/>
</dbReference>
<dbReference type="Gene3D" id="3.40.50.720">
    <property type="entry name" value="NAD(P)-binding Rossmann-like Domain"/>
    <property type="match status" value="1"/>
</dbReference>
<dbReference type="PANTHER" id="PTHR43401">
    <property type="entry name" value="L-THREONINE 3-DEHYDROGENASE"/>
    <property type="match status" value="1"/>
</dbReference>
<evidence type="ECO:0000256" key="1">
    <source>
        <dbReference type="ARBA" id="ARBA00022723"/>
    </source>
</evidence>
<organism evidence="7 8">
    <name type="scientific">Ruminococcus gauvreauii</name>
    <dbReference type="NCBI Taxonomy" id="438033"/>
    <lineage>
        <taxon>Bacteria</taxon>
        <taxon>Bacillati</taxon>
        <taxon>Bacillota</taxon>
        <taxon>Clostridia</taxon>
        <taxon>Eubacteriales</taxon>
        <taxon>Oscillospiraceae</taxon>
        <taxon>Ruminococcus</taxon>
    </lineage>
</organism>
<keyword evidence="2 4" id="KW-0862">Zinc</keyword>
<comment type="similarity">
    <text evidence="4">Belongs to the zinc-containing alcohol dehydrogenase family.</text>
</comment>
<keyword evidence="3" id="KW-0560">Oxidoreductase</keyword>
<dbReference type="Gene3D" id="3.90.180.10">
    <property type="entry name" value="Medium-chain alcohol dehydrogenases, catalytic domain"/>
    <property type="match status" value="2"/>
</dbReference>
<reference evidence="7" key="1">
    <citation type="journal article" date="2022" name="Cell">
        <title>Design, construction, and in vivo augmentation of a complex gut microbiome.</title>
        <authorList>
            <person name="Cheng A.G."/>
            <person name="Ho P.Y."/>
            <person name="Aranda-Diaz A."/>
            <person name="Jain S."/>
            <person name="Yu F.B."/>
            <person name="Meng X."/>
            <person name="Wang M."/>
            <person name="Iakiviak M."/>
            <person name="Nagashima K."/>
            <person name="Zhao A."/>
            <person name="Murugkar P."/>
            <person name="Patil A."/>
            <person name="Atabakhsh K."/>
            <person name="Weakley A."/>
            <person name="Yan J."/>
            <person name="Brumbaugh A.R."/>
            <person name="Higginbottom S."/>
            <person name="Dimas A."/>
            <person name="Shiver A.L."/>
            <person name="Deutschbauer A."/>
            <person name="Neff N."/>
            <person name="Sonnenburg J.L."/>
            <person name="Huang K.C."/>
            <person name="Fischbach M.A."/>
        </authorList>
    </citation>
    <scope>NUCLEOTIDE SEQUENCE</scope>
    <source>
        <strain evidence="7">DSM 19829</strain>
    </source>
</reference>
<dbReference type="PANTHER" id="PTHR43401:SF2">
    <property type="entry name" value="L-THREONINE 3-DEHYDROGENASE"/>
    <property type="match status" value="1"/>
</dbReference>
<keyword evidence="1 4" id="KW-0479">Metal-binding</keyword>
<proteinExistence type="inferred from homology"/>
<accession>A0ABY5VE29</accession>
<evidence type="ECO:0000259" key="5">
    <source>
        <dbReference type="Pfam" id="PF00107"/>
    </source>
</evidence>
<dbReference type="InterPro" id="IPR002328">
    <property type="entry name" value="ADH_Zn_CS"/>
</dbReference>
<name>A0ABY5VE29_9FIRM</name>
<dbReference type="Pfam" id="PF00107">
    <property type="entry name" value="ADH_zinc_N"/>
    <property type="match status" value="1"/>
</dbReference>
<dbReference type="InterPro" id="IPR013149">
    <property type="entry name" value="ADH-like_C"/>
</dbReference>
<evidence type="ECO:0000313" key="7">
    <source>
        <dbReference type="EMBL" id="UWP58572.1"/>
    </source>
</evidence>
<evidence type="ECO:0000256" key="3">
    <source>
        <dbReference type="ARBA" id="ARBA00023002"/>
    </source>
</evidence>
<dbReference type="InterPro" id="IPR013154">
    <property type="entry name" value="ADH-like_N"/>
</dbReference>
<dbReference type="SUPFAM" id="SSF51735">
    <property type="entry name" value="NAD(P)-binding Rossmann-fold domains"/>
    <property type="match status" value="1"/>
</dbReference>
<evidence type="ECO:0000313" key="8">
    <source>
        <dbReference type="Proteomes" id="UP001060164"/>
    </source>
</evidence>
<gene>
    <name evidence="7" type="ORF">NQ502_14480</name>
</gene>
<dbReference type="InterPro" id="IPR036291">
    <property type="entry name" value="NAD(P)-bd_dom_sf"/>
</dbReference>
<keyword evidence="8" id="KW-1185">Reference proteome</keyword>
<protein>
    <submittedName>
        <fullName evidence="7">Zinc-binding dehydrogenase</fullName>
    </submittedName>
</protein>
<sequence length="342" mass="37982">MKRTIAYLVEPKRFELFNEELRPIADDEMLIQTISSGLCHSDVNVYMGKANIVYNKYGNMCMGDMEYPVAFGHEPIGIVVETGKDIKKFKKGDYVSGPTLLQGAFATYIIVKEIQMAGIPEGTRNIEKCLVEPMQCCVNIVRAANPQFYDTCAVIGCGIMGLMTIGGLKNSGAKEIIAIDFDDGRLEHAKKLGATLLINPDRQDLDEIIYETTGNRGVDVVIEITGSLGGLKTASQIVRNAEFFGALSGGKILIPSMYGKTEMWDAETGYNLMIKSAQLHSVHPWYSSDLERDREIAVQAYIDKVMPIDEYVTHEFKLEDINEAFEVMTGKDPAYIKGAIRF</sequence>
<feature type="domain" description="Alcohol dehydrogenase-like C-terminal" evidence="5">
    <location>
        <begin position="161"/>
        <end position="240"/>
    </location>
</feature>
<dbReference type="EMBL" id="CP102290">
    <property type="protein sequence ID" value="UWP58572.1"/>
    <property type="molecule type" value="Genomic_DNA"/>
</dbReference>
<feature type="domain" description="Alcohol dehydrogenase-like N-terminal" evidence="6">
    <location>
        <begin position="26"/>
        <end position="120"/>
    </location>
</feature>
<dbReference type="InterPro" id="IPR050129">
    <property type="entry name" value="Zn_alcohol_dh"/>
</dbReference>